<keyword evidence="1" id="KW-1133">Transmembrane helix</keyword>
<keyword evidence="3" id="KW-1185">Reference proteome</keyword>
<feature type="transmembrane region" description="Helical" evidence="1">
    <location>
        <begin position="196"/>
        <end position="217"/>
    </location>
</feature>
<proteinExistence type="predicted"/>
<dbReference type="RefSeq" id="WP_349217609.1">
    <property type="nucleotide sequence ID" value="NZ_JBBMFD010000001.1"/>
</dbReference>
<accession>A0ABV1DXF3</accession>
<dbReference type="Proteomes" id="UP001489509">
    <property type="component" value="Unassembled WGS sequence"/>
</dbReference>
<dbReference type="EMBL" id="JBBMFD010000001">
    <property type="protein sequence ID" value="MEQ2439334.1"/>
    <property type="molecule type" value="Genomic_DNA"/>
</dbReference>
<protein>
    <submittedName>
        <fullName evidence="2">Uncharacterized protein</fullName>
    </submittedName>
</protein>
<feature type="transmembrane region" description="Helical" evidence="1">
    <location>
        <begin position="131"/>
        <end position="150"/>
    </location>
</feature>
<keyword evidence="1" id="KW-0812">Transmembrane</keyword>
<gene>
    <name evidence="2" type="ORF">WMO26_00670</name>
</gene>
<sequence>MGKKIAKGIAAVLLFVLVFLLSDKWGSELYQWLEREHGQYVYQYATEGQFSENVYLSEETDRAFGVPGGLAGISAEESLSNLARDLMNQQWETAETLEKNEGYMAYLREQGTGLTGLYAFCERIAGLQDSMVYACRYLLFLLWVVVLYFLMRCRPALYFSMGLLCIFATCVKLSGKFIAVFFFGASTYTPILTDGLLAPLLEAMLTFLIFDITIASLEKVRLGHKVEALYQDLPALQWLTVRLAGETEHEGWYRSDISRLLPHFSAYLSTGARTRKKAVRLMKAIESLCGPHTNRTFLEAAVEVQTLLPGR</sequence>
<evidence type="ECO:0000256" key="1">
    <source>
        <dbReference type="SAM" id="Phobius"/>
    </source>
</evidence>
<feature type="transmembrane region" description="Helical" evidence="1">
    <location>
        <begin position="157"/>
        <end position="184"/>
    </location>
</feature>
<keyword evidence="1" id="KW-0472">Membrane</keyword>
<evidence type="ECO:0000313" key="3">
    <source>
        <dbReference type="Proteomes" id="UP001489509"/>
    </source>
</evidence>
<organism evidence="2 3">
    <name type="scientific">Solibaculum intestinale</name>
    <dbReference type="NCBI Taxonomy" id="3133165"/>
    <lineage>
        <taxon>Bacteria</taxon>
        <taxon>Bacillati</taxon>
        <taxon>Bacillota</taxon>
        <taxon>Clostridia</taxon>
        <taxon>Eubacteriales</taxon>
        <taxon>Oscillospiraceae</taxon>
        <taxon>Solibaculum</taxon>
    </lineage>
</organism>
<reference evidence="2 3" key="1">
    <citation type="submission" date="2024-03" db="EMBL/GenBank/DDBJ databases">
        <title>Human intestinal bacterial collection.</title>
        <authorList>
            <person name="Pauvert C."/>
            <person name="Hitch T.C.A."/>
            <person name="Clavel T."/>
        </authorList>
    </citation>
    <scope>NUCLEOTIDE SEQUENCE [LARGE SCALE GENOMIC DNA]</scope>
    <source>
        <strain evidence="2 3">CLA-JM-H44</strain>
    </source>
</reference>
<comment type="caution">
    <text evidence="2">The sequence shown here is derived from an EMBL/GenBank/DDBJ whole genome shotgun (WGS) entry which is preliminary data.</text>
</comment>
<name>A0ABV1DXF3_9FIRM</name>
<evidence type="ECO:0000313" key="2">
    <source>
        <dbReference type="EMBL" id="MEQ2439334.1"/>
    </source>
</evidence>